<feature type="transmembrane region" description="Helical" evidence="1">
    <location>
        <begin position="42"/>
        <end position="62"/>
    </location>
</feature>
<keyword evidence="1" id="KW-0812">Transmembrane</keyword>
<accession>A0A382PV67</accession>
<proteinExistence type="predicted"/>
<evidence type="ECO:0000256" key="1">
    <source>
        <dbReference type="SAM" id="Phobius"/>
    </source>
</evidence>
<feature type="transmembrane region" description="Helical" evidence="1">
    <location>
        <begin position="12"/>
        <end position="30"/>
    </location>
</feature>
<keyword evidence="1" id="KW-1133">Transmembrane helix</keyword>
<evidence type="ECO:0000313" key="2">
    <source>
        <dbReference type="EMBL" id="SVC76555.1"/>
    </source>
</evidence>
<dbReference type="EMBL" id="UINC01109618">
    <property type="protein sequence ID" value="SVC76555.1"/>
    <property type="molecule type" value="Genomic_DNA"/>
</dbReference>
<name>A0A382PV67_9ZZZZ</name>
<keyword evidence="1" id="KW-0472">Membrane</keyword>
<feature type="transmembrane region" description="Helical" evidence="1">
    <location>
        <begin position="74"/>
        <end position="93"/>
    </location>
</feature>
<gene>
    <name evidence="2" type="ORF">METZ01_LOCUS329409</name>
</gene>
<dbReference type="AlphaFoldDB" id="A0A382PV67"/>
<sequence length="129" mass="14570">MKEILKKNTKNLAIWTVAWVGTFAILTIGSNELWDSLTLTKIGLVINFAVGIGMIIANKNLFNYYDELQRKIHLEAMALTLGLTVVVGISYEFSFDSGIINSEPETEYLIMFIAISYIVSVLLNSRRYK</sequence>
<protein>
    <submittedName>
        <fullName evidence="2">Uncharacterized protein</fullName>
    </submittedName>
</protein>
<reference evidence="2" key="1">
    <citation type="submission" date="2018-05" db="EMBL/GenBank/DDBJ databases">
        <authorList>
            <person name="Lanie J.A."/>
            <person name="Ng W.-L."/>
            <person name="Kazmierczak K.M."/>
            <person name="Andrzejewski T.M."/>
            <person name="Davidsen T.M."/>
            <person name="Wayne K.J."/>
            <person name="Tettelin H."/>
            <person name="Glass J.I."/>
            <person name="Rusch D."/>
            <person name="Podicherti R."/>
            <person name="Tsui H.-C.T."/>
            <person name="Winkler M.E."/>
        </authorList>
    </citation>
    <scope>NUCLEOTIDE SEQUENCE</scope>
</reference>
<feature type="transmembrane region" description="Helical" evidence="1">
    <location>
        <begin position="108"/>
        <end position="125"/>
    </location>
</feature>
<organism evidence="2">
    <name type="scientific">marine metagenome</name>
    <dbReference type="NCBI Taxonomy" id="408172"/>
    <lineage>
        <taxon>unclassified sequences</taxon>
        <taxon>metagenomes</taxon>
        <taxon>ecological metagenomes</taxon>
    </lineage>
</organism>